<dbReference type="GO" id="GO:0005506">
    <property type="term" value="F:iron ion binding"/>
    <property type="evidence" value="ECO:0007669"/>
    <property type="project" value="InterPro"/>
</dbReference>
<evidence type="ECO:0000313" key="5">
    <source>
        <dbReference type="Proteomes" id="UP000746747"/>
    </source>
</evidence>
<dbReference type="CDD" id="cd06257">
    <property type="entry name" value="DnaJ"/>
    <property type="match status" value="1"/>
</dbReference>
<keyword evidence="1" id="KW-0503">Monooxygenase</keyword>
<dbReference type="AlphaFoldDB" id="A0A8J2LUU6"/>
<dbReference type="InterPro" id="IPR036869">
    <property type="entry name" value="J_dom_sf"/>
</dbReference>
<dbReference type="Pfam" id="PF23302">
    <property type="entry name" value="HTH_DNAJC9"/>
    <property type="match status" value="1"/>
</dbReference>
<dbReference type="Proteomes" id="UP000746747">
    <property type="component" value="Unassembled WGS sequence"/>
</dbReference>
<dbReference type="InterPro" id="IPR052594">
    <property type="entry name" value="J_domain-containing_protein"/>
</dbReference>
<keyword evidence="2" id="KW-0175">Coiled coil</keyword>
<dbReference type="OrthoDB" id="110024at2759"/>
<comment type="caution">
    <text evidence="4">The sequence shown here is derived from an EMBL/GenBank/DDBJ whole genome shotgun (WGS) entry which is preliminary data.</text>
</comment>
<dbReference type="InterPro" id="IPR001623">
    <property type="entry name" value="DnaJ_domain"/>
</dbReference>
<dbReference type="EMBL" id="CAKAEH010001261">
    <property type="protein sequence ID" value="CAG9533710.1"/>
    <property type="molecule type" value="Genomic_DNA"/>
</dbReference>
<organism evidence="4 5">
    <name type="scientific">Cercopithifilaria johnstoni</name>
    <dbReference type="NCBI Taxonomy" id="2874296"/>
    <lineage>
        <taxon>Eukaryota</taxon>
        <taxon>Metazoa</taxon>
        <taxon>Ecdysozoa</taxon>
        <taxon>Nematoda</taxon>
        <taxon>Chromadorea</taxon>
        <taxon>Rhabditida</taxon>
        <taxon>Spirurina</taxon>
        <taxon>Spiruromorpha</taxon>
        <taxon>Filarioidea</taxon>
        <taxon>Onchocercidae</taxon>
        <taxon>Cercopithifilaria</taxon>
    </lineage>
</organism>
<keyword evidence="1" id="KW-0560">Oxidoreductase</keyword>
<protein>
    <recommendedName>
        <fullName evidence="3">J domain-containing protein</fullName>
    </recommendedName>
</protein>
<dbReference type="Gene3D" id="1.10.630.10">
    <property type="entry name" value="Cytochrome P450"/>
    <property type="match status" value="1"/>
</dbReference>
<dbReference type="GO" id="GO:0005634">
    <property type="term" value="C:nucleus"/>
    <property type="evidence" value="ECO:0007669"/>
    <property type="project" value="TreeGrafter"/>
</dbReference>
<feature type="coiled-coil region" evidence="2">
    <location>
        <begin position="189"/>
        <end position="216"/>
    </location>
</feature>
<dbReference type="PANTHER" id="PTHR44144">
    <property type="entry name" value="DNAJ HOMOLOG SUBFAMILY C MEMBER 9"/>
    <property type="match status" value="1"/>
</dbReference>
<reference evidence="4" key="1">
    <citation type="submission" date="2021-09" db="EMBL/GenBank/DDBJ databases">
        <authorList>
            <consortium name="Pathogen Informatics"/>
        </authorList>
    </citation>
    <scope>NUCLEOTIDE SEQUENCE</scope>
</reference>
<evidence type="ECO:0000256" key="1">
    <source>
        <dbReference type="ARBA" id="ARBA00023033"/>
    </source>
</evidence>
<name>A0A8J2LUU6_9BILA</name>
<evidence type="ECO:0000256" key="2">
    <source>
        <dbReference type="SAM" id="Coils"/>
    </source>
</evidence>
<dbReference type="InterPro" id="IPR056453">
    <property type="entry name" value="HTH_DNAJC9"/>
</dbReference>
<dbReference type="PANTHER" id="PTHR44144:SF1">
    <property type="entry name" value="DNAJ HOMOLOG SUBFAMILY C MEMBER 9"/>
    <property type="match status" value="1"/>
</dbReference>
<dbReference type="SMART" id="SM00271">
    <property type="entry name" value="DnaJ"/>
    <property type="match status" value="1"/>
</dbReference>
<keyword evidence="5" id="KW-1185">Reference proteome</keyword>
<proteinExistence type="predicted"/>
<evidence type="ECO:0000313" key="4">
    <source>
        <dbReference type="EMBL" id="CAG9533710.1"/>
    </source>
</evidence>
<dbReference type="GO" id="GO:0031072">
    <property type="term" value="F:heat shock protein binding"/>
    <property type="evidence" value="ECO:0007669"/>
    <property type="project" value="TreeGrafter"/>
</dbReference>
<dbReference type="GO" id="GO:0016705">
    <property type="term" value="F:oxidoreductase activity, acting on paired donors, with incorporation or reduction of molecular oxygen"/>
    <property type="evidence" value="ECO:0007669"/>
    <property type="project" value="InterPro"/>
</dbReference>
<dbReference type="GO" id="GO:0005737">
    <property type="term" value="C:cytoplasm"/>
    <property type="evidence" value="ECO:0007669"/>
    <property type="project" value="TreeGrafter"/>
</dbReference>
<dbReference type="Pfam" id="PF00226">
    <property type="entry name" value="DnaJ"/>
    <property type="match status" value="1"/>
</dbReference>
<evidence type="ECO:0000259" key="3">
    <source>
        <dbReference type="PROSITE" id="PS50076"/>
    </source>
</evidence>
<dbReference type="Gene3D" id="1.10.287.110">
    <property type="entry name" value="DnaJ domain"/>
    <property type="match status" value="1"/>
</dbReference>
<gene>
    <name evidence="4" type="ORF">CJOHNSTONI_LOCUS3913</name>
</gene>
<dbReference type="GO" id="GO:0020037">
    <property type="term" value="F:heme binding"/>
    <property type="evidence" value="ECO:0007669"/>
    <property type="project" value="InterPro"/>
</dbReference>
<dbReference type="SUPFAM" id="SSF46565">
    <property type="entry name" value="Chaperone J-domain"/>
    <property type="match status" value="1"/>
</dbReference>
<feature type="domain" description="J" evidence="3">
    <location>
        <begin position="15"/>
        <end position="89"/>
    </location>
</feature>
<dbReference type="GO" id="GO:0004497">
    <property type="term" value="F:monooxygenase activity"/>
    <property type="evidence" value="ECO:0007669"/>
    <property type="project" value="UniProtKB-KW"/>
</dbReference>
<accession>A0A8J2LUU6</accession>
<dbReference type="InterPro" id="IPR018253">
    <property type="entry name" value="DnaJ_domain_CS"/>
</dbReference>
<dbReference type="PROSITE" id="PS00636">
    <property type="entry name" value="DNAJ_1"/>
    <property type="match status" value="1"/>
</dbReference>
<dbReference type="InterPro" id="IPR036396">
    <property type="entry name" value="Cyt_P450_sf"/>
</dbReference>
<dbReference type="PROSITE" id="PS50076">
    <property type="entry name" value="DNAJ_2"/>
    <property type="match status" value="1"/>
</dbReference>
<dbReference type="PRINTS" id="PR00625">
    <property type="entry name" value="JDOMAIN"/>
</dbReference>
<sequence length="257" mass="30117">MSFVSDAKRLFGTTDLYEILRLKESKAKLKDYTQADIKKAFFKLSLQFHPDRCDDEAKKMETTAKFQILNRAYAILSDKQKRAIYDETGIVDNAEICSDDVDWLAKWRLIFRKITKEDIDNFIRKFRDSGEERDAVKEAYIKYKGDMGKILNDIIGVTYEDEERLHRIISDMIESGELKATRYFVSEPEKRKAKRRKAAEREAEEAEKMLKEVQKNEGTKDLATLIQNRQQKNLSSFNQLCDSLAIKYAKKPRKTKK</sequence>